<dbReference type="InterPro" id="IPR006058">
    <property type="entry name" value="2Fe2S_fd_BS"/>
</dbReference>
<dbReference type="PANTHER" id="PTHR47354:SF5">
    <property type="entry name" value="PROTEIN RFBI"/>
    <property type="match status" value="1"/>
</dbReference>
<comment type="cofactor">
    <cofactor evidence="1">
        <name>[2Fe-2S] cluster</name>
        <dbReference type="ChEBI" id="CHEBI:190135"/>
    </cofactor>
</comment>
<dbReference type="Proteomes" id="UP001205843">
    <property type="component" value="Unassembled WGS sequence"/>
</dbReference>
<dbReference type="InterPro" id="IPR050415">
    <property type="entry name" value="MRET"/>
</dbReference>
<feature type="domain" description="2Fe-2S ferredoxin-type" evidence="2">
    <location>
        <begin position="3"/>
        <end position="94"/>
    </location>
</feature>
<accession>A0AAE3KCG6</accession>
<organism evidence="4 5">
    <name type="scientific">Natronocella acetinitrilica</name>
    <dbReference type="NCBI Taxonomy" id="414046"/>
    <lineage>
        <taxon>Bacteria</taxon>
        <taxon>Pseudomonadati</taxon>
        <taxon>Pseudomonadota</taxon>
        <taxon>Gammaproteobacteria</taxon>
        <taxon>Chromatiales</taxon>
        <taxon>Ectothiorhodospiraceae</taxon>
        <taxon>Natronocella</taxon>
    </lineage>
</organism>
<dbReference type="Gene3D" id="2.40.30.10">
    <property type="entry name" value="Translation factors"/>
    <property type="match status" value="1"/>
</dbReference>
<dbReference type="InterPro" id="IPR008333">
    <property type="entry name" value="Cbr1-like_FAD-bd_dom"/>
</dbReference>
<dbReference type="InterPro" id="IPR039261">
    <property type="entry name" value="FNR_nucleotide-bd"/>
</dbReference>
<dbReference type="InterPro" id="IPR001041">
    <property type="entry name" value="2Fe-2S_ferredoxin-type"/>
</dbReference>
<dbReference type="CDD" id="cd00207">
    <property type="entry name" value="fer2"/>
    <property type="match status" value="1"/>
</dbReference>
<evidence type="ECO:0000313" key="5">
    <source>
        <dbReference type="Proteomes" id="UP001205843"/>
    </source>
</evidence>
<dbReference type="Gene3D" id="3.40.50.80">
    <property type="entry name" value="Nucleotide-binding domain of ferredoxin-NADP reductase (FNR) module"/>
    <property type="match status" value="1"/>
</dbReference>
<dbReference type="GO" id="GO:0047099">
    <property type="term" value="F:CDP-4-dehydro-6-deoxyglucose reductase activity"/>
    <property type="evidence" value="ECO:0007669"/>
    <property type="project" value="UniProtKB-EC"/>
</dbReference>
<dbReference type="SUPFAM" id="SSF54292">
    <property type="entry name" value="2Fe-2S ferredoxin-like"/>
    <property type="match status" value="1"/>
</dbReference>
<evidence type="ECO:0000256" key="1">
    <source>
        <dbReference type="ARBA" id="ARBA00034078"/>
    </source>
</evidence>
<evidence type="ECO:0000259" key="2">
    <source>
        <dbReference type="PROSITE" id="PS51085"/>
    </source>
</evidence>
<dbReference type="SUPFAM" id="SSF52343">
    <property type="entry name" value="Ferredoxin reductase-like, C-terminal NADP-linked domain"/>
    <property type="match status" value="1"/>
</dbReference>
<name>A0AAE3KCG6_9GAMM</name>
<dbReference type="InterPro" id="IPR017927">
    <property type="entry name" value="FAD-bd_FR_type"/>
</dbReference>
<dbReference type="CDD" id="cd06189">
    <property type="entry name" value="flavin_oxioreductase"/>
    <property type="match status" value="1"/>
</dbReference>
<gene>
    <name evidence="4" type="ORF">J2T57_003993</name>
</gene>
<evidence type="ECO:0000313" key="4">
    <source>
        <dbReference type="EMBL" id="MCP1676820.1"/>
    </source>
</evidence>
<dbReference type="AlphaFoldDB" id="A0AAE3KCG6"/>
<dbReference type="PROSITE" id="PS51384">
    <property type="entry name" value="FAD_FR"/>
    <property type="match status" value="1"/>
</dbReference>
<dbReference type="InterPro" id="IPR001709">
    <property type="entry name" value="Flavoprot_Pyr_Nucl_cyt_Rdtase"/>
</dbReference>
<dbReference type="InterPro" id="IPR036010">
    <property type="entry name" value="2Fe-2S_ferredoxin-like_sf"/>
</dbReference>
<dbReference type="EMBL" id="JALJXV010000011">
    <property type="protein sequence ID" value="MCP1676820.1"/>
    <property type="molecule type" value="Genomic_DNA"/>
</dbReference>
<dbReference type="PANTHER" id="PTHR47354">
    <property type="entry name" value="NADH OXIDOREDUCTASE HCR"/>
    <property type="match status" value="1"/>
</dbReference>
<dbReference type="GO" id="GO:0051537">
    <property type="term" value="F:2 iron, 2 sulfur cluster binding"/>
    <property type="evidence" value="ECO:0007669"/>
    <property type="project" value="InterPro"/>
</dbReference>
<keyword evidence="4" id="KW-0560">Oxidoreductase</keyword>
<dbReference type="Gene3D" id="3.10.20.30">
    <property type="match status" value="1"/>
</dbReference>
<protein>
    <submittedName>
        <fullName evidence="4">CDP-4-dehydro-6-deoxyglucose reductase</fullName>
        <ecNumber evidence="4">1.17.1.1</ecNumber>
    </submittedName>
</protein>
<dbReference type="EC" id="1.17.1.1" evidence="4"/>
<dbReference type="InterPro" id="IPR012675">
    <property type="entry name" value="Beta-grasp_dom_sf"/>
</dbReference>
<keyword evidence="5" id="KW-1185">Reference proteome</keyword>
<dbReference type="PRINTS" id="PR00410">
    <property type="entry name" value="PHEHYDRXLASE"/>
</dbReference>
<dbReference type="PROSITE" id="PS51085">
    <property type="entry name" value="2FE2S_FER_2"/>
    <property type="match status" value="1"/>
</dbReference>
<dbReference type="InterPro" id="IPR001433">
    <property type="entry name" value="OxRdtase_FAD/NAD-bd"/>
</dbReference>
<dbReference type="PROSITE" id="PS00197">
    <property type="entry name" value="2FE2S_FER_1"/>
    <property type="match status" value="1"/>
</dbReference>
<dbReference type="Pfam" id="PF00111">
    <property type="entry name" value="Fer2"/>
    <property type="match status" value="1"/>
</dbReference>
<dbReference type="PRINTS" id="PR00371">
    <property type="entry name" value="FPNCR"/>
</dbReference>
<sequence length="346" mass="38827">MEYQVTIEPSGHRFTVAQGESVLAGALRAGLVIPYSCRGGSCATCMGKVVEGEVTYPGGGTPEALDETEAAIGQALFCMAQPGSDLVIEVRELRDAGDIEPRKLPCRVVAMHRLAHDVMQLDLKLPDSERLQFLPGQYIDILLRDGRRRSYSLANPPHRDDFLEIHVRHLVDGEFSGKVFGSMREKALLRLDGPYGTFFLREESERPILMMGGGTGLAPLQSMLEHAFEIGLNRPIHLYWGVRARNDLYRHEQLAIWAAKYPHFTYTPCLSEPLPEDQWQGRIGLVHNMLLQEHPQLGGYDVYMSGPPGMIEAARRDFRHHGLLDEHLYFDSFEHAADNMIAPPEN</sequence>
<dbReference type="SUPFAM" id="SSF63380">
    <property type="entry name" value="Riboflavin synthase domain-like"/>
    <property type="match status" value="1"/>
</dbReference>
<feature type="domain" description="FAD-binding FR-type" evidence="3">
    <location>
        <begin position="101"/>
        <end position="201"/>
    </location>
</feature>
<reference evidence="4" key="1">
    <citation type="submission" date="2022-03" db="EMBL/GenBank/DDBJ databases">
        <title>Genomic Encyclopedia of Type Strains, Phase III (KMG-III): the genomes of soil and plant-associated and newly described type strains.</title>
        <authorList>
            <person name="Whitman W."/>
        </authorList>
    </citation>
    <scope>NUCLEOTIDE SEQUENCE</scope>
    <source>
        <strain evidence="4">ANL 6-2</strain>
    </source>
</reference>
<dbReference type="RefSeq" id="WP_253483993.1">
    <property type="nucleotide sequence ID" value="NZ_JALJXV010000011.1"/>
</dbReference>
<evidence type="ECO:0000259" key="3">
    <source>
        <dbReference type="PROSITE" id="PS51384"/>
    </source>
</evidence>
<proteinExistence type="predicted"/>
<dbReference type="Pfam" id="PF00175">
    <property type="entry name" value="NAD_binding_1"/>
    <property type="match status" value="1"/>
</dbReference>
<dbReference type="InterPro" id="IPR017938">
    <property type="entry name" value="Riboflavin_synthase-like_b-brl"/>
</dbReference>
<dbReference type="Pfam" id="PF00970">
    <property type="entry name" value="FAD_binding_6"/>
    <property type="match status" value="1"/>
</dbReference>
<comment type="caution">
    <text evidence="4">The sequence shown here is derived from an EMBL/GenBank/DDBJ whole genome shotgun (WGS) entry which is preliminary data.</text>
</comment>